<dbReference type="PANTHER" id="PTHR45528:SF1">
    <property type="entry name" value="SENSOR HISTIDINE KINASE CPXA"/>
    <property type="match status" value="1"/>
</dbReference>
<keyword evidence="13 14" id="KW-0472">Membrane</keyword>
<keyword evidence="5" id="KW-0597">Phosphoprotein</keyword>
<feature type="transmembrane region" description="Helical" evidence="14">
    <location>
        <begin position="66"/>
        <end position="85"/>
    </location>
</feature>
<evidence type="ECO:0000313" key="18">
    <source>
        <dbReference type="Proteomes" id="UP000198571"/>
    </source>
</evidence>
<evidence type="ECO:0000256" key="8">
    <source>
        <dbReference type="ARBA" id="ARBA00022741"/>
    </source>
</evidence>
<dbReference type="PROSITE" id="PS50885">
    <property type="entry name" value="HAMP"/>
    <property type="match status" value="1"/>
</dbReference>
<dbReference type="SMART" id="SM00387">
    <property type="entry name" value="HATPase_c"/>
    <property type="match status" value="1"/>
</dbReference>
<dbReference type="SMART" id="SM00388">
    <property type="entry name" value="HisKA"/>
    <property type="match status" value="1"/>
</dbReference>
<dbReference type="InterPro" id="IPR003660">
    <property type="entry name" value="HAMP_dom"/>
</dbReference>
<name>A0A1H9V178_9BACI</name>
<dbReference type="InterPro" id="IPR050398">
    <property type="entry name" value="HssS/ArlS-like"/>
</dbReference>
<evidence type="ECO:0000256" key="5">
    <source>
        <dbReference type="ARBA" id="ARBA00022553"/>
    </source>
</evidence>
<proteinExistence type="predicted"/>
<dbReference type="InterPro" id="IPR036890">
    <property type="entry name" value="HATPase_C_sf"/>
</dbReference>
<feature type="domain" description="HAMP" evidence="16">
    <location>
        <begin position="87"/>
        <end position="139"/>
    </location>
</feature>
<dbReference type="InterPro" id="IPR003594">
    <property type="entry name" value="HATPase_dom"/>
</dbReference>
<dbReference type="SUPFAM" id="SSF47384">
    <property type="entry name" value="Homodimeric domain of signal transducing histidine kinase"/>
    <property type="match status" value="1"/>
</dbReference>
<dbReference type="Pfam" id="PF00512">
    <property type="entry name" value="HisKA"/>
    <property type="match status" value="1"/>
</dbReference>
<dbReference type="InterPro" id="IPR003661">
    <property type="entry name" value="HisK_dim/P_dom"/>
</dbReference>
<keyword evidence="11 14" id="KW-1133">Transmembrane helix</keyword>
<comment type="catalytic activity">
    <reaction evidence="1">
        <text>ATP + protein L-histidine = ADP + protein N-phospho-L-histidine.</text>
        <dbReference type="EC" id="2.7.13.3"/>
    </reaction>
</comment>
<feature type="domain" description="Histidine kinase" evidence="15">
    <location>
        <begin position="147"/>
        <end position="362"/>
    </location>
</feature>
<evidence type="ECO:0000256" key="10">
    <source>
        <dbReference type="ARBA" id="ARBA00022840"/>
    </source>
</evidence>
<dbReference type="SUPFAM" id="SSF158472">
    <property type="entry name" value="HAMP domain-like"/>
    <property type="match status" value="1"/>
</dbReference>
<dbReference type="Proteomes" id="UP000198571">
    <property type="component" value="Unassembled WGS sequence"/>
</dbReference>
<dbReference type="GO" id="GO:0005524">
    <property type="term" value="F:ATP binding"/>
    <property type="evidence" value="ECO:0007669"/>
    <property type="project" value="UniProtKB-KW"/>
</dbReference>
<evidence type="ECO:0000256" key="14">
    <source>
        <dbReference type="SAM" id="Phobius"/>
    </source>
</evidence>
<keyword evidence="4" id="KW-1003">Cell membrane</keyword>
<dbReference type="PANTHER" id="PTHR45528">
    <property type="entry name" value="SENSOR HISTIDINE KINASE CPXA"/>
    <property type="match status" value="1"/>
</dbReference>
<dbReference type="Gene3D" id="6.10.340.10">
    <property type="match status" value="1"/>
</dbReference>
<evidence type="ECO:0000256" key="4">
    <source>
        <dbReference type="ARBA" id="ARBA00022475"/>
    </source>
</evidence>
<gene>
    <name evidence="17" type="ORF">SAMN05518684_10964</name>
</gene>
<dbReference type="PRINTS" id="PR00344">
    <property type="entry name" value="BCTRLSENSOR"/>
</dbReference>
<dbReference type="EMBL" id="FOGT01000009">
    <property type="protein sequence ID" value="SES15349.1"/>
    <property type="molecule type" value="Genomic_DNA"/>
</dbReference>
<dbReference type="CDD" id="cd00075">
    <property type="entry name" value="HATPase"/>
    <property type="match status" value="1"/>
</dbReference>
<evidence type="ECO:0000259" key="16">
    <source>
        <dbReference type="PROSITE" id="PS50885"/>
    </source>
</evidence>
<reference evidence="18" key="1">
    <citation type="submission" date="2016-10" db="EMBL/GenBank/DDBJ databases">
        <authorList>
            <person name="Varghese N."/>
            <person name="Submissions S."/>
        </authorList>
    </citation>
    <scope>NUCLEOTIDE SEQUENCE [LARGE SCALE GENOMIC DNA]</scope>
    <source>
        <strain evidence="18">S9</strain>
    </source>
</reference>
<protein>
    <recommendedName>
        <fullName evidence="3">histidine kinase</fullName>
        <ecNumber evidence="3">2.7.13.3</ecNumber>
    </recommendedName>
</protein>
<evidence type="ECO:0000256" key="9">
    <source>
        <dbReference type="ARBA" id="ARBA00022777"/>
    </source>
</evidence>
<dbReference type="STRING" id="1601833.SAMN05518684_10964"/>
<keyword evidence="18" id="KW-1185">Reference proteome</keyword>
<dbReference type="Gene3D" id="3.30.565.10">
    <property type="entry name" value="Histidine kinase-like ATPase, C-terminal domain"/>
    <property type="match status" value="1"/>
</dbReference>
<evidence type="ECO:0000256" key="12">
    <source>
        <dbReference type="ARBA" id="ARBA00023012"/>
    </source>
</evidence>
<dbReference type="GO" id="GO:0005886">
    <property type="term" value="C:plasma membrane"/>
    <property type="evidence" value="ECO:0007669"/>
    <property type="project" value="UniProtKB-SubCell"/>
</dbReference>
<evidence type="ECO:0000256" key="2">
    <source>
        <dbReference type="ARBA" id="ARBA00004651"/>
    </source>
</evidence>
<dbReference type="InterPro" id="IPR004358">
    <property type="entry name" value="Sig_transdc_His_kin-like_C"/>
</dbReference>
<organism evidence="17 18">
    <name type="scientific">Salipaludibacillus aurantiacus</name>
    <dbReference type="NCBI Taxonomy" id="1601833"/>
    <lineage>
        <taxon>Bacteria</taxon>
        <taxon>Bacillati</taxon>
        <taxon>Bacillota</taxon>
        <taxon>Bacilli</taxon>
        <taxon>Bacillales</taxon>
        <taxon>Bacillaceae</taxon>
    </lineage>
</organism>
<dbReference type="Pfam" id="PF00672">
    <property type="entry name" value="HAMP"/>
    <property type="match status" value="1"/>
</dbReference>
<dbReference type="Gene3D" id="1.10.287.130">
    <property type="match status" value="1"/>
</dbReference>
<keyword evidence="8" id="KW-0547">Nucleotide-binding</keyword>
<dbReference type="Pfam" id="PF02518">
    <property type="entry name" value="HATPase_c"/>
    <property type="match status" value="1"/>
</dbReference>
<keyword evidence="7 14" id="KW-0812">Transmembrane</keyword>
<dbReference type="GO" id="GO:0000155">
    <property type="term" value="F:phosphorelay sensor kinase activity"/>
    <property type="evidence" value="ECO:0007669"/>
    <property type="project" value="InterPro"/>
</dbReference>
<keyword evidence="10" id="KW-0067">ATP-binding</keyword>
<evidence type="ECO:0000256" key="6">
    <source>
        <dbReference type="ARBA" id="ARBA00022679"/>
    </source>
</evidence>
<evidence type="ECO:0000256" key="11">
    <source>
        <dbReference type="ARBA" id="ARBA00022989"/>
    </source>
</evidence>
<evidence type="ECO:0000256" key="13">
    <source>
        <dbReference type="ARBA" id="ARBA00023136"/>
    </source>
</evidence>
<sequence length="362" mass="41431">MFLNLSAKKTSPGMLFQLMAVNIGVVTLLVAVSSYLIYTTACFLVDQMPTVQDDRQVVFENQLAVFLWWTTPAVIFLGIFFLYFFTKKLMRPLHELVDTAASLKSGDYPEHITAKSFREVDQLTHHMNELNSRLKKNEEARTKMLTDMAHELRTPLSNINGYMEAMKDGIIEGNQPLFHSLHKESARLINMIDQLQEMSKWNEQTSQTLLEKKWTDIKPLLTECLTMFQLKITHEDIPLNVKVEPATLYINEEGIRQAVSNLLQNAIQYYEGSQAIELMGRLRGDVYEICVKNPGPPLPEEEREWLFERFYRADSSRSRKTGGSGLGLAIVKEIIVNHHEGKVTVASEDNIHSFKLIIPVKP</sequence>
<accession>A0A1H9V178</accession>
<dbReference type="AlphaFoldDB" id="A0A1H9V178"/>
<dbReference type="SUPFAM" id="SSF55874">
    <property type="entry name" value="ATPase domain of HSP90 chaperone/DNA topoisomerase II/histidine kinase"/>
    <property type="match status" value="1"/>
</dbReference>
<evidence type="ECO:0000313" key="17">
    <source>
        <dbReference type="EMBL" id="SES15349.1"/>
    </source>
</evidence>
<evidence type="ECO:0000256" key="7">
    <source>
        <dbReference type="ARBA" id="ARBA00022692"/>
    </source>
</evidence>
<keyword evidence="9 17" id="KW-0418">Kinase</keyword>
<evidence type="ECO:0000256" key="3">
    <source>
        <dbReference type="ARBA" id="ARBA00012438"/>
    </source>
</evidence>
<dbReference type="CDD" id="cd06225">
    <property type="entry name" value="HAMP"/>
    <property type="match status" value="1"/>
</dbReference>
<dbReference type="CDD" id="cd00082">
    <property type="entry name" value="HisKA"/>
    <property type="match status" value="1"/>
</dbReference>
<dbReference type="InterPro" id="IPR036097">
    <property type="entry name" value="HisK_dim/P_sf"/>
</dbReference>
<feature type="transmembrane region" description="Helical" evidence="14">
    <location>
        <begin position="21"/>
        <end position="46"/>
    </location>
</feature>
<comment type="subcellular location">
    <subcellularLocation>
        <location evidence="2">Cell membrane</location>
        <topology evidence="2">Multi-pass membrane protein</topology>
    </subcellularLocation>
</comment>
<evidence type="ECO:0000256" key="1">
    <source>
        <dbReference type="ARBA" id="ARBA00000085"/>
    </source>
</evidence>
<dbReference type="EC" id="2.7.13.3" evidence="3"/>
<dbReference type="SMART" id="SM00304">
    <property type="entry name" value="HAMP"/>
    <property type="match status" value="1"/>
</dbReference>
<keyword evidence="6" id="KW-0808">Transferase</keyword>
<evidence type="ECO:0000259" key="15">
    <source>
        <dbReference type="PROSITE" id="PS50109"/>
    </source>
</evidence>
<dbReference type="PROSITE" id="PS50109">
    <property type="entry name" value="HIS_KIN"/>
    <property type="match status" value="1"/>
</dbReference>
<dbReference type="InterPro" id="IPR005467">
    <property type="entry name" value="His_kinase_dom"/>
</dbReference>
<keyword evidence="12" id="KW-0902">Two-component regulatory system</keyword>